<dbReference type="AlphaFoldDB" id="A0A6N9S6I3"/>
<keyword evidence="1" id="KW-0812">Transmembrane</keyword>
<reference evidence="1 2" key="1">
    <citation type="journal article" date="2020" name="Int. J. Nanomedicine">
        <title>Consequences Of Long-Term Bacteria's Exposure To Silver Nanoformulations With Different PhysicoChemical Properties.</title>
        <authorList>
            <person name="Kedziora A."/>
            <person name="Wernecki M."/>
            <person name="Korzekwa K."/>
            <person name="Speruda M."/>
            <person name="Gerasymchuk Y."/>
            <person name="Lukowiak A."/>
            <person name="Bugla-Ploskonska G."/>
        </authorList>
    </citation>
    <scope>NUCLEOTIDE SEQUENCE [LARGE SCALE GENOMIC DNA]</scope>
    <source>
        <strain evidence="1 2">ATCC 11230</strain>
    </source>
</reference>
<dbReference type="EMBL" id="VLTB01000184">
    <property type="protein sequence ID" value="NDR91714.1"/>
    <property type="molecule type" value="Genomic_DNA"/>
</dbReference>
<accession>A0A6N9S6I3</accession>
<comment type="caution">
    <text evidence="1">The sequence shown here is derived from an EMBL/GenBank/DDBJ whole genome shotgun (WGS) entry which is preliminary data.</text>
</comment>
<sequence>MTMCTTPPDGCNNKKSLDACPFCYTPLSRTRDMQD</sequence>
<dbReference type="Proteomes" id="UP000471490">
    <property type="component" value="Unassembled WGS sequence"/>
</dbReference>
<evidence type="ECO:0000313" key="1">
    <source>
        <dbReference type="EMBL" id="NDR91714.1"/>
    </source>
</evidence>
<feature type="non-terminal residue" evidence="1">
    <location>
        <position position="35"/>
    </location>
</feature>
<evidence type="ECO:0000313" key="2">
    <source>
        <dbReference type="Proteomes" id="UP000471490"/>
    </source>
</evidence>
<proteinExistence type="predicted"/>
<protein>
    <submittedName>
        <fullName evidence="1">Transmembrane anchor protein</fullName>
    </submittedName>
</protein>
<gene>
    <name evidence="1" type="ORF">FPI65_10580</name>
</gene>
<name>A0A6N9S6I3_ECOLX</name>
<organism evidence="1 2">
    <name type="scientific">Escherichia coli</name>
    <dbReference type="NCBI Taxonomy" id="562"/>
    <lineage>
        <taxon>Bacteria</taxon>
        <taxon>Pseudomonadati</taxon>
        <taxon>Pseudomonadota</taxon>
        <taxon>Gammaproteobacteria</taxon>
        <taxon>Enterobacterales</taxon>
        <taxon>Enterobacteriaceae</taxon>
        <taxon>Escherichia</taxon>
    </lineage>
</organism>
<keyword evidence="1" id="KW-0472">Membrane</keyword>